<evidence type="ECO:0000313" key="8">
    <source>
        <dbReference type="Proteomes" id="UP000318336"/>
    </source>
</evidence>
<accession>A0A542XCU4</accession>
<keyword evidence="3" id="KW-0238">DNA-binding</keyword>
<dbReference type="PROSITE" id="PS50931">
    <property type="entry name" value="HTH_LYSR"/>
    <property type="match status" value="1"/>
</dbReference>
<sequence length="307" mass="32642">MFLLRDQICLWWGVRFPPDHLEALVAVVDEGTFAAAATALGITQSAVSQRIKALESRAGQVLLVRSAPAQPTRAGAELVRIGRQLLLLDEEAAAAVTGAASAAVLTVEVNADSLATWFADVLAAVAAWRGPTLRLEVADQATSADMLRAGSVMAAVTADPVAVQGCSVTPLGTMRYVPVATPDLLADHRAGRSARWSQMPVLRFDDVDDLQAQVLRAHGVPGHHAVPTHHVPSSEAFAHAVRAGLGWGVLPEAQLGTALDDGSLVRLPGAGPVDVSLFWQRWRIRSTPLDRLTDLVTDAARVLRRPR</sequence>
<reference evidence="7 8" key="1">
    <citation type="submission" date="2019-06" db="EMBL/GenBank/DDBJ databases">
        <title>Sequencing the genomes of 1000 actinobacteria strains.</title>
        <authorList>
            <person name="Klenk H.-P."/>
        </authorList>
    </citation>
    <scope>NUCLEOTIDE SEQUENCE [LARGE SCALE GENOMIC DNA]</scope>
    <source>
        <strain evidence="7 8">DSM 24617</strain>
    </source>
</reference>
<dbReference type="GO" id="GO:0003700">
    <property type="term" value="F:DNA-binding transcription factor activity"/>
    <property type="evidence" value="ECO:0007669"/>
    <property type="project" value="InterPro"/>
</dbReference>
<comment type="caution">
    <text evidence="7">The sequence shown here is derived from an EMBL/GenBank/DDBJ whole genome shotgun (WGS) entry which is preliminary data.</text>
</comment>
<evidence type="ECO:0000256" key="2">
    <source>
        <dbReference type="ARBA" id="ARBA00023015"/>
    </source>
</evidence>
<dbReference type="InterPro" id="IPR036388">
    <property type="entry name" value="WH-like_DNA-bd_sf"/>
</dbReference>
<dbReference type="OrthoDB" id="3252676at2"/>
<evidence type="ECO:0000256" key="1">
    <source>
        <dbReference type="ARBA" id="ARBA00009437"/>
    </source>
</evidence>
<organism evidence="7 8">
    <name type="scientific">Barrientosiimonas humi</name>
    <dbReference type="NCBI Taxonomy" id="999931"/>
    <lineage>
        <taxon>Bacteria</taxon>
        <taxon>Bacillati</taxon>
        <taxon>Actinomycetota</taxon>
        <taxon>Actinomycetes</taxon>
        <taxon>Micrococcales</taxon>
        <taxon>Dermacoccaceae</taxon>
        <taxon>Barrientosiimonas</taxon>
    </lineage>
</organism>
<proteinExistence type="inferred from homology"/>
<dbReference type="Pfam" id="PF00126">
    <property type="entry name" value="HTH_1"/>
    <property type="match status" value="1"/>
</dbReference>
<name>A0A542XCU4_9MICO</name>
<evidence type="ECO:0000313" key="7">
    <source>
        <dbReference type="EMBL" id="TQL33641.1"/>
    </source>
</evidence>
<gene>
    <name evidence="7" type="ORF">FB554_1792</name>
</gene>
<dbReference type="InterPro" id="IPR017685">
    <property type="entry name" value="ArgP"/>
</dbReference>
<dbReference type="SUPFAM" id="SSF46785">
    <property type="entry name" value="Winged helix' DNA-binding domain"/>
    <property type="match status" value="1"/>
</dbReference>
<dbReference type="GO" id="GO:0003677">
    <property type="term" value="F:DNA binding"/>
    <property type="evidence" value="ECO:0007669"/>
    <property type="project" value="UniProtKB-KW"/>
</dbReference>
<dbReference type="AlphaFoldDB" id="A0A542XCU4"/>
<dbReference type="InterPro" id="IPR036390">
    <property type="entry name" value="WH_DNA-bd_sf"/>
</dbReference>
<dbReference type="InterPro" id="IPR050176">
    <property type="entry name" value="LTTR"/>
</dbReference>
<dbReference type="Gene3D" id="3.40.190.290">
    <property type="match status" value="1"/>
</dbReference>
<evidence type="ECO:0000259" key="6">
    <source>
        <dbReference type="PROSITE" id="PS50931"/>
    </source>
</evidence>
<evidence type="ECO:0000256" key="3">
    <source>
        <dbReference type="ARBA" id="ARBA00023125"/>
    </source>
</evidence>
<keyword evidence="5" id="KW-0804">Transcription</keyword>
<dbReference type="NCBIfam" id="TIGR03298">
    <property type="entry name" value="argP"/>
    <property type="match status" value="1"/>
</dbReference>
<evidence type="ECO:0000256" key="4">
    <source>
        <dbReference type="ARBA" id="ARBA00023159"/>
    </source>
</evidence>
<keyword evidence="2" id="KW-0805">Transcription regulation</keyword>
<feature type="domain" description="HTH lysR-type" evidence="6">
    <location>
        <begin position="16"/>
        <end position="72"/>
    </location>
</feature>
<keyword evidence="4" id="KW-0010">Activator</keyword>
<dbReference type="InterPro" id="IPR000847">
    <property type="entry name" value="LysR_HTH_N"/>
</dbReference>
<dbReference type="NCBIfam" id="NF002964">
    <property type="entry name" value="PRK03635.1"/>
    <property type="match status" value="1"/>
</dbReference>
<evidence type="ECO:0000256" key="5">
    <source>
        <dbReference type="ARBA" id="ARBA00023163"/>
    </source>
</evidence>
<dbReference type="Pfam" id="PF03466">
    <property type="entry name" value="LysR_substrate"/>
    <property type="match status" value="1"/>
</dbReference>
<dbReference type="EMBL" id="VFOK01000001">
    <property type="protein sequence ID" value="TQL33641.1"/>
    <property type="molecule type" value="Genomic_DNA"/>
</dbReference>
<dbReference type="PANTHER" id="PTHR30579">
    <property type="entry name" value="TRANSCRIPTIONAL REGULATOR"/>
    <property type="match status" value="1"/>
</dbReference>
<dbReference type="Gene3D" id="1.10.10.10">
    <property type="entry name" value="Winged helix-like DNA-binding domain superfamily/Winged helix DNA-binding domain"/>
    <property type="match status" value="1"/>
</dbReference>
<dbReference type="InterPro" id="IPR005119">
    <property type="entry name" value="LysR_subst-bd"/>
</dbReference>
<dbReference type="PANTHER" id="PTHR30579:SF2">
    <property type="entry name" value="HTH-TYPE TRANSCRIPTIONAL REGULATOR ARGP"/>
    <property type="match status" value="1"/>
</dbReference>
<dbReference type="PRINTS" id="PR00039">
    <property type="entry name" value="HTHLYSR"/>
</dbReference>
<dbReference type="Proteomes" id="UP000318336">
    <property type="component" value="Unassembled WGS sequence"/>
</dbReference>
<comment type="similarity">
    <text evidence="1">Belongs to the LysR transcriptional regulatory family.</text>
</comment>
<keyword evidence="8" id="KW-1185">Reference proteome</keyword>
<dbReference type="SUPFAM" id="SSF53850">
    <property type="entry name" value="Periplasmic binding protein-like II"/>
    <property type="match status" value="1"/>
</dbReference>
<protein>
    <submittedName>
        <fullName evidence="7">LysR family transcriptional regulator (Chromosome initiation inhibitor)</fullName>
    </submittedName>
</protein>